<protein>
    <submittedName>
        <fullName evidence="4">Ribosomal protein S14</fullName>
    </submittedName>
</protein>
<evidence type="ECO:0000313" key="4">
    <source>
        <dbReference type="EMBL" id="QIC54977.1"/>
    </source>
</evidence>
<gene>
    <name evidence="4" type="primary">rps14</name>
</gene>
<name>A0A6C0X6R6_9CRYP</name>
<dbReference type="PANTHER" id="PTHR19836">
    <property type="entry name" value="30S RIBOSOMAL PROTEIN S14"/>
    <property type="match status" value="1"/>
</dbReference>
<evidence type="ECO:0000256" key="1">
    <source>
        <dbReference type="ARBA" id="ARBA00009083"/>
    </source>
</evidence>
<dbReference type="PANTHER" id="PTHR19836:SF19">
    <property type="entry name" value="SMALL RIBOSOMAL SUBUNIT PROTEIN US14M"/>
    <property type="match status" value="1"/>
</dbReference>
<dbReference type="InterPro" id="IPR043140">
    <property type="entry name" value="Ribosomal_uS14_sf"/>
</dbReference>
<comment type="similarity">
    <text evidence="1">Belongs to the universal ribosomal protein uS14 family.</text>
</comment>
<dbReference type="GO" id="GO:0003735">
    <property type="term" value="F:structural constituent of ribosome"/>
    <property type="evidence" value="ECO:0007669"/>
    <property type="project" value="InterPro"/>
</dbReference>
<geneLocation type="mitochondrion" evidence="4"/>
<dbReference type="Pfam" id="PF00253">
    <property type="entry name" value="Ribosomal_S14"/>
    <property type="match status" value="1"/>
</dbReference>
<sequence length="93" mass="10689">MKISRDKNNRILYKQSESKLLLAKILIRTTFSLSKVLGVSYKNLIKRTLVCVKNRCVLTGRSNGIYTDFKISRIKLRELALDCLINGVKKASW</sequence>
<dbReference type="PROSITE" id="PS00527">
    <property type="entry name" value="RIBOSOMAL_S14"/>
    <property type="match status" value="1"/>
</dbReference>
<dbReference type="InterPro" id="IPR018271">
    <property type="entry name" value="Ribosomal_uS14_CS"/>
</dbReference>
<organism evidence="4">
    <name type="scientific">Baffinella frigidus</name>
    <dbReference type="NCBI Taxonomy" id="2571260"/>
    <lineage>
        <taxon>Eukaryota</taxon>
        <taxon>Cryptophyceae</taxon>
        <taxon>Cryptomonadales</taxon>
        <taxon>Baffinellaceae</taxon>
        <taxon>Baffinella</taxon>
    </lineage>
</organism>
<keyword evidence="2 4" id="KW-0689">Ribosomal protein</keyword>
<keyword evidence="4" id="KW-0496">Mitochondrion</keyword>
<evidence type="ECO:0000256" key="3">
    <source>
        <dbReference type="ARBA" id="ARBA00023274"/>
    </source>
</evidence>
<dbReference type="SUPFAM" id="SSF57716">
    <property type="entry name" value="Glucocorticoid receptor-like (DNA-binding domain)"/>
    <property type="match status" value="1"/>
</dbReference>
<dbReference type="AlphaFoldDB" id="A0A6C0X6R6"/>
<dbReference type="InterPro" id="IPR001209">
    <property type="entry name" value="Ribosomal_uS14"/>
</dbReference>
<dbReference type="Gene3D" id="4.10.830.10">
    <property type="entry name" value="30s Ribosomal Protein S14, Chain N"/>
    <property type="match status" value="1"/>
</dbReference>
<keyword evidence="3" id="KW-0687">Ribonucleoprotein</keyword>
<evidence type="ECO:0000256" key="2">
    <source>
        <dbReference type="ARBA" id="ARBA00022980"/>
    </source>
</evidence>
<dbReference type="EMBL" id="MK292549">
    <property type="protein sequence ID" value="QIC54977.1"/>
    <property type="molecule type" value="Genomic_DNA"/>
</dbReference>
<reference evidence="4" key="1">
    <citation type="submission" date="2018-12" db="EMBL/GenBank/DDBJ databases">
        <authorList>
            <person name="hu s."/>
            <person name="Xu Y."/>
            <person name="Xu B."/>
            <person name="Li F."/>
        </authorList>
    </citation>
    <scope>NUCLEOTIDE SEQUENCE</scope>
</reference>
<dbReference type="GO" id="GO:0006412">
    <property type="term" value="P:translation"/>
    <property type="evidence" value="ECO:0007669"/>
    <property type="project" value="InterPro"/>
</dbReference>
<proteinExistence type="inferred from homology"/>
<accession>A0A6C0X6R6</accession>
<dbReference type="GO" id="GO:0005763">
    <property type="term" value="C:mitochondrial small ribosomal subunit"/>
    <property type="evidence" value="ECO:0007669"/>
    <property type="project" value="TreeGrafter"/>
</dbReference>
<reference evidence="4" key="2">
    <citation type="journal article" date="2019" name="Mitochondrial DNA Part B Resour">
        <title>The complete mitochondrial genome of a marine microalgae Cryptophyceae sp. CCMP2293.</title>
        <authorList>
            <person name="Hu S."/>
            <person name="Xu Y."/>
            <person name="Xu B."/>
            <person name="Li F."/>
        </authorList>
    </citation>
    <scope>NUCLEOTIDE SEQUENCE</scope>
</reference>